<dbReference type="Pfam" id="PF17189">
    <property type="entry name" value="Glyco_hydro_30C"/>
    <property type="match status" value="1"/>
</dbReference>
<dbReference type="Gene3D" id="2.60.120.260">
    <property type="entry name" value="Galactose-binding domain-like"/>
    <property type="match status" value="1"/>
</dbReference>
<dbReference type="KEGG" id="kfl:Kfla_7049"/>
<dbReference type="AlphaFoldDB" id="D2Q526"/>
<reference evidence="9" key="1">
    <citation type="submission" date="2009-09" db="EMBL/GenBank/DDBJ databases">
        <title>The complete genome of Kribbella flavida DSM 17836.</title>
        <authorList>
            <consortium name="US DOE Joint Genome Institute (JGI-PGF)"/>
            <person name="Lucas S."/>
            <person name="Copeland A."/>
            <person name="Lapidus A."/>
            <person name="Glavina del Rio T."/>
            <person name="Dalin E."/>
            <person name="Tice H."/>
            <person name="Bruce D."/>
            <person name="Goodwin L."/>
            <person name="Pitluck S."/>
            <person name="Kyrpides N."/>
            <person name="Mavromatis K."/>
            <person name="Ivanova N."/>
            <person name="Saunders E."/>
            <person name="Brettin T."/>
            <person name="Detter J.C."/>
            <person name="Han C."/>
            <person name="Larimer F."/>
            <person name="Land M."/>
            <person name="Hauser L."/>
            <person name="Markowitz V."/>
            <person name="Cheng J.-F."/>
            <person name="Hugenholtz P."/>
            <person name="Woyke T."/>
            <person name="Wu D."/>
            <person name="Pukall R."/>
            <person name="Klenk H.-P."/>
            <person name="Eisen J.A."/>
        </authorList>
    </citation>
    <scope>NUCLEOTIDE SEQUENCE [LARGE SCALE GENOMIC DNA]</scope>
    <source>
        <strain evidence="9">DSM 17836 / JCM 10339 / NBRC 14399</strain>
    </source>
</reference>
<evidence type="ECO:0000256" key="2">
    <source>
        <dbReference type="ARBA" id="ARBA00022729"/>
    </source>
</evidence>
<keyword evidence="9" id="KW-1185">Reference proteome</keyword>
<dbReference type="InterPro" id="IPR033452">
    <property type="entry name" value="GH30_C"/>
</dbReference>
<keyword evidence="3 4" id="KW-0378">Hydrolase</keyword>
<dbReference type="InterPro" id="IPR008979">
    <property type="entry name" value="Galactose-bd-like_sf"/>
</dbReference>
<dbReference type="InterPro" id="IPR033453">
    <property type="entry name" value="Glyco_hydro_30_TIM-barrel"/>
</dbReference>
<evidence type="ECO:0000256" key="3">
    <source>
        <dbReference type="ARBA" id="ARBA00022801"/>
    </source>
</evidence>
<feature type="domain" description="F5/8 type C" evidence="7">
    <location>
        <begin position="507"/>
        <end position="646"/>
    </location>
</feature>
<dbReference type="InterPro" id="IPR001139">
    <property type="entry name" value="Glyco_hydro_30"/>
</dbReference>
<dbReference type="PANTHER" id="PTHR11069">
    <property type="entry name" value="GLUCOSYLCERAMIDASE"/>
    <property type="match status" value="1"/>
</dbReference>
<dbReference type="CAZy" id="GH30">
    <property type="family name" value="Glycoside Hydrolase Family 30"/>
</dbReference>
<dbReference type="Pfam" id="PF00754">
    <property type="entry name" value="F5_F8_type_C"/>
    <property type="match status" value="1"/>
</dbReference>
<keyword evidence="2 6" id="KW-0732">Signal</keyword>
<organism evidence="8 9">
    <name type="scientific">Kribbella flavida (strain DSM 17836 / JCM 10339 / NBRC 14399)</name>
    <dbReference type="NCBI Taxonomy" id="479435"/>
    <lineage>
        <taxon>Bacteria</taxon>
        <taxon>Bacillati</taxon>
        <taxon>Actinomycetota</taxon>
        <taxon>Actinomycetes</taxon>
        <taxon>Propionibacteriales</taxon>
        <taxon>Kribbellaceae</taxon>
        <taxon>Kribbella</taxon>
    </lineage>
</organism>
<gene>
    <name evidence="8" type="ordered locus">Kfla_7049</name>
</gene>
<dbReference type="SUPFAM" id="SSF51011">
    <property type="entry name" value="Glycosyl hydrolase domain"/>
    <property type="match status" value="1"/>
</dbReference>
<accession>D2Q526</accession>
<dbReference type="Proteomes" id="UP000007967">
    <property type="component" value="Chromosome"/>
</dbReference>
<dbReference type="PRINTS" id="PR00843">
    <property type="entry name" value="GLHYDRLASE30"/>
</dbReference>
<dbReference type="GO" id="GO:0004348">
    <property type="term" value="F:glucosylceramidase activity"/>
    <property type="evidence" value="ECO:0007669"/>
    <property type="project" value="InterPro"/>
</dbReference>
<feature type="signal peptide" evidence="6">
    <location>
        <begin position="1"/>
        <end position="23"/>
    </location>
</feature>
<evidence type="ECO:0000256" key="1">
    <source>
        <dbReference type="ARBA" id="ARBA00005382"/>
    </source>
</evidence>
<feature type="chain" id="PRO_5039207008" evidence="6">
    <location>
        <begin position="24"/>
        <end position="646"/>
    </location>
</feature>
<evidence type="ECO:0000313" key="8">
    <source>
        <dbReference type="EMBL" id="ADB36037.1"/>
    </source>
</evidence>
<dbReference type="SUPFAM" id="SSF49785">
    <property type="entry name" value="Galactose-binding domain-like"/>
    <property type="match status" value="1"/>
</dbReference>
<dbReference type="SUPFAM" id="SSF51445">
    <property type="entry name" value="(Trans)glycosidases"/>
    <property type="match status" value="1"/>
</dbReference>
<comment type="similarity">
    <text evidence="1 4">Belongs to the glycosyl hydrolase 30 family.</text>
</comment>
<dbReference type="GO" id="GO:0006680">
    <property type="term" value="P:glucosylceramide catabolic process"/>
    <property type="evidence" value="ECO:0007669"/>
    <property type="project" value="TreeGrafter"/>
</dbReference>
<dbReference type="Gene3D" id="2.60.40.1180">
    <property type="entry name" value="Golgi alpha-mannosidase II"/>
    <property type="match status" value="1"/>
</dbReference>
<dbReference type="RefSeq" id="WP_012924589.1">
    <property type="nucleotide sequence ID" value="NC_013729.1"/>
</dbReference>
<dbReference type="PANTHER" id="PTHR11069:SF23">
    <property type="entry name" value="LYSOSOMAL ACID GLUCOSYLCERAMIDASE"/>
    <property type="match status" value="1"/>
</dbReference>
<sequence>MRRQTLGAAVAATALLAAGPAPGAAVGAETNGPAAGRGPTAQARVWVTTPDRAELLHERTPVTFGQGSSSRTTITVEPTTKYQTMDGFGASITDSSASVLHQLPAADREKTMRSLFDPRQGIGVSFLRQPIGSSDFTAQAEHYTYDDVPPGQTDFTLRRFSIAHDQRQILPLLRRAKQLNPALKVMGTPWSPPAWMKTGDSLVGGRLKDHPAIYNAYARYLVKFVQAYTAAGVPIDFLSIQNEPQHRAPSGYPGMDLPVRQAAAVIEQLGPMLRAVSPRTKILGYDHNWSTHPGDVGNTPPGEDPETDYPYQLLSTPAARWIAGTAYHCYAGTPADQSKLRQAFPDKGIWFTECSGSHGPNDTPPQIFRGTLTWHARTLMIGTTRNWSKSVVNWNIALNADGGPHNGGCDTCTGLVTRHPDGSVSTDAEYYTIGHLSKFVKPGATRIGSTSYGTTGWNGQLMSAAFRNPDGSTALVVHNENDAPREFAVAVGGRSFEYTLPGGSIGTFVWTRDLRSELTPVSLTTAHATASVGADVAALAIDADGSTLWQSKTARAAGQSVQVDLGTSRTVRRVALDSGGNLGDYATSWELSYSNDGTTWRPLKTGTSNGQLTNVDVPPTRARHLRITSTSAGDHWWTLADFRVYS</sequence>
<dbReference type="Pfam" id="PF02055">
    <property type="entry name" value="Glyco_hydro_30"/>
    <property type="match status" value="1"/>
</dbReference>
<feature type="region of interest" description="Disordered" evidence="5">
    <location>
        <begin position="20"/>
        <end position="40"/>
    </location>
</feature>
<dbReference type="eggNOG" id="COG5520">
    <property type="taxonomic scope" value="Bacteria"/>
</dbReference>
<evidence type="ECO:0000256" key="4">
    <source>
        <dbReference type="RuleBase" id="RU361188"/>
    </source>
</evidence>
<dbReference type="PROSITE" id="PS50022">
    <property type="entry name" value="FA58C_3"/>
    <property type="match status" value="1"/>
</dbReference>
<dbReference type="GO" id="GO:0046557">
    <property type="term" value="F:glucan endo-1,6-beta-glucosidase activity"/>
    <property type="evidence" value="ECO:0007669"/>
    <property type="project" value="UniProtKB-EC"/>
</dbReference>
<evidence type="ECO:0000259" key="7">
    <source>
        <dbReference type="PROSITE" id="PS50022"/>
    </source>
</evidence>
<proteinExistence type="inferred from homology"/>
<dbReference type="EC" id="3.2.1.75" evidence="8"/>
<dbReference type="CAZy" id="CBM32">
    <property type="family name" value="Carbohydrate-Binding Module Family 32"/>
</dbReference>
<dbReference type="STRING" id="479435.Kfla_7049"/>
<dbReference type="HOGENOM" id="CLU_014379_3_0_11"/>
<dbReference type="Gene3D" id="3.20.20.80">
    <property type="entry name" value="Glycosidases"/>
    <property type="match status" value="1"/>
</dbReference>
<evidence type="ECO:0000256" key="5">
    <source>
        <dbReference type="SAM" id="MobiDB-lite"/>
    </source>
</evidence>
<evidence type="ECO:0000256" key="6">
    <source>
        <dbReference type="SAM" id="SignalP"/>
    </source>
</evidence>
<dbReference type="EMBL" id="CP001736">
    <property type="protein sequence ID" value="ADB36037.1"/>
    <property type="molecule type" value="Genomic_DNA"/>
</dbReference>
<name>D2Q526_KRIFD</name>
<dbReference type="OrthoDB" id="251941at2"/>
<dbReference type="InterPro" id="IPR000421">
    <property type="entry name" value="FA58C"/>
</dbReference>
<reference evidence="8 9" key="2">
    <citation type="journal article" date="2010" name="Stand. Genomic Sci.">
        <title>Complete genome sequence of Kribbella flavida type strain (IFO 14399).</title>
        <authorList>
            <person name="Pukall R."/>
            <person name="Lapidus A."/>
            <person name="Glavina Del Rio T."/>
            <person name="Copeland A."/>
            <person name="Tice H."/>
            <person name="Cheng J.-F."/>
            <person name="Lucas S."/>
            <person name="Chen F."/>
            <person name="Nolan M."/>
            <person name="LaButti K."/>
            <person name="Pati A."/>
            <person name="Ivanova N."/>
            <person name="Mavrommatis K."/>
            <person name="Mikhailova N."/>
            <person name="Pitluck S."/>
            <person name="Bruce D."/>
            <person name="Goodwin L."/>
            <person name="Land M."/>
            <person name="Hauser L."/>
            <person name="Chang Y.-J."/>
            <person name="Jeffries C.D."/>
            <person name="Chen A."/>
            <person name="Palaniappan K."/>
            <person name="Chain P."/>
            <person name="Rohde M."/>
            <person name="Goeker M."/>
            <person name="Bristow J."/>
            <person name="Eisen J.A."/>
            <person name="Markowitz V."/>
            <person name="Hugenholtz P."/>
            <person name="Kyrpides N.C."/>
            <person name="Klenk H.-P."/>
            <person name="Brettin T."/>
        </authorList>
    </citation>
    <scope>NUCLEOTIDE SEQUENCE [LARGE SCALE GENOMIC DNA]</scope>
    <source>
        <strain evidence="9">DSM 17836 / JCM 10339 / NBRC 14399</strain>
    </source>
</reference>
<protein>
    <submittedName>
        <fullName evidence="8">Glucan endo-1,6-beta-glucosidase</fullName>
        <ecNumber evidence="8">3.2.1.75</ecNumber>
    </submittedName>
</protein>
<evidence type="ECO:0000313" key="9">
    <source>
        <dbReference type="Proteomes" id="UP000007967"/>
    </source>
</evidence>
<dbReference type="GO" id="GO:0016020">
    <property type="term" value="C:membrane"/>
    <property type="evidence" value="ECO:0007669"/>
    <property type="project" value="GOC"/>
</dbReference>
<dbReference type="InterPro" id="IPR017853">
    <property type="entry name" value="GH"/>
</dbReference>
<keyword evidence="4 8" id="KW-0326">Glycosidase</keyword>
<dbReference type="InterPro" id="IPR013780">
    <property type="entry name" value="Glyco_hydro_b"/>
</dbReference>